<dbReference type="InterPro" id="IPR051781">
    <property type="entry name" value="Metallo-dep_Hydrolase"/>
</dbReference>
<dbReference type="PANTHER" id="PTHR43135">
    <property type="entry name" value="ALPHA-D-RIBOSE 1-METHYLPHOSPHONATE 5-TRIPHOSPHATE DIPHOSPHATASE"/>
    <property type="match status" value="1"/>
</dbReference>
<accession>A0A1H9PEJ3</accession>
<dbReference type="RefSeq" id="WP_218148183.1">
    <property type="nucleotide sequence ID" value="NZ_FOFR01000011.1"/>
</dbReference>
<dbReference type="Pfam" id="PF01979">
    <property type="entry name" value="Amidohydro_1"/>
    <property type="match status" value="1"/>
</dbReference>
<dbReference type="SUPFAM" id="SSF51556">
    <property type="entry name" value="Metallo-dependent hydrolases"/>
    <property type="match status" value="1"/>
</dbReference>
<evidence type="ECO:0000259" key="1">
    <source>
        <dbReference type="Pfam" id="PF01979"/>
    </source>
</evidence>
<dbReference type="EMBL" id="FOFR01000011">
    <property type="protein sequence ID" value="SER46568.1"/>
    <property type="molecule type" value="Genomic_DNA"/>
</dbReference>
<reference evidence="3" key="1">
    <citation type="submission" date="2016-10" db="EMBL/GenBank/DDBJ databases">
        <authorList>
            <person name="Varghese N."/>
            <person name="Submissions S."/>
        </authorList>
    </citation>
    <scope>NUCLEOTIDE SEQUENCE [LARGE SCALE GENOMIC DNA]</scope>
    <source>
        <strain evidence="3">CGMCC 4.3525</strain>
    </source>
</reference>
<dbReference type="AlphaFoldDB" id="A0A1H9PEJ3"/>
<protein>
    <submittedName>
        <fullName evidence="2">Imidazolonepropionase</fullName>
    </submittedName>
</protein>
<dbReference type="PANTHER" id="PTHR43135:SF3">
    <property type="entry name" value="ALPHA-D-RIBOSE 1-METHYLPHOSPHONATE 5-TRIPHOSPHATE DIPHOSPHATASE"/>
    <property type="match status" value="1"/>
</dbReference>
<dbReference type="InterPro" id="IPR032466">
    <property type="entry name" value="Metal_Hydrolase"/>
</dbReference>
<organism evidence="2 3">
    <name type="scientific">Lentzea xinjiangensis</name>
    <dbReference type="NCBI Taxonomy" id="402600"/>
    <lineage>
        <taxon>Bacteria</taxon>
        <taxon>Bacillati</taxon>
        <taxon>Actinomycetota</taxon>
        <taxon>Actinomycetes</taxon>
        <taxon>Pseudonocardiales</taxon>
        <taxon>Pseudonocardiaceae</taxon>
        <taxon>Lentzea</taxon>
    </lineage>
</organism>
<keyword evidence="3" id="KW-1185">Reference proteome</keyword>
<dbReference type="STRING" id="402600.SAMN05216188_111278"/>
<dbReference type="SUPFAM" id="SSF51338">
    <property type="entry name" value="Composite domain of metallo-dependent hydrolases"/>
    <property type="match status" value="1"/>
</dbReference>
<dbReference type="Gene3D" id="3.20.20.140">
    <property type="entry name" value="Metal-dependent hydrolases"/>
    <property type="match status" value="1"/>
</dbReference>
<dbReference type="InterPro" id="IPR006680">
    <property type="entry name" value="Amidohydro-rel"/>
</dbReference>
<evidence type="ECO:0000313" key="3">
    <source>
        <dbReference type="Proteomes" id="UP000199352"/>
    </source>
</evidence>
<evidence type="ECO:0000313" key="2">
    <source>
        <dbReference type="EMBL" id="SER46568.1"/>
    </source>
</evidence>
<gene>
    <name evidence="2" type="ORF">SAMN05216188_111278</name>
</gene>
<sequence length="401" mass="41542">MSGGAFALVGEKLFDGNEFREGPVSVVVRGGVIEEVGSTMPEGMPVVRLGQDSCLLPGLVDTHVHLAFDAGQDPVGSVREATDAELYASMRRAAFRAVQAGVTTVRDLGDRQYLSLDLRDELAEDLLAGPELLAAGPPITTPGGHCFFLGGETAADPAALVAAVRERHARGCAVVKIMASGGAMTAGSLPHESQFTREHLRVVVDEAHRLGLPVAAHAHGVRAIEDAVSAGVDSIEHATFLDGHGGAPQPGLLEALAASGVVVSATLGFDPAGMAEMVRNNSPEQAERLEAMKAAQAAAMRGLRQHGVRVTVGTDAGIAPHKPHDVLPHGLAELAGYGWPAAEALTAATRDAAKLCGAAGRKGEVVAGAEADLLVVRGNPVEDLGHLLDVRAVFRRGHRVR</sequence>
<feature type="domain" description="Amidohydrolase-related" evidence="1">
    <location>
        <begin position="55"/>
        <end position="398"/>
    </location>
</feature>
<dbReference type="Gene3D" id="2.30.40.10">
    <property type="entry name" value="Urease, subunit C, domain 1"/>
    <property type="match status" value="1"/>
</dbReference>
<name>A0A1H9PEJ3_9PSEU</name>
<dbReference type="GO" id="GO:0016810">
    <property type="term" value="F:hydrolase activity, acting on carbon-nitrogen (but not peptide) bonds"/>
    <property type="evidence" value="ECO:0007669"/>
    <property type="project" value="InterPro"/>
</dbReference>
<dbReference type="InterPro" id="IPR011059">
    <property type="entry name" value="Metal-dep_hydrolase_composite"/>
</dbReference>
<dbReference type="Proteomes" id="UP000199352">
    <property type="component" value="Unassembled WGS sequence"/>
</dbReference>
<proteinExistence type="predicted"/>